<keyword evidence="7" id="KW-1185">Reference proteome</keyword>
<dbReference type="OrthoDB" id="9806768at2"/>
<dbReference type="RefSeq" id="WP_093784099.1">
    <property type="nucleotide sequence ID" value="NZ_FNIE01000004.1"/>
</dbReference>
<dbReference type="CDD" id="cd01058">
    <property type="entry name" value="AAMH_B"/>
    <property type="match status" value="1"/>
</dbReference>
<dbReference type="Proteomes" id="UP000199341">
    <property type="component" value="Unassembled WGS sequence"/>
</dbReference>
<dbReference type="STRING" id="310781.SAMN05216259_104329"/>
<evidence type="ECO:0000256" key="4">
    <source>
        <dbReference type="ARBA" id="ARBA00048941"/>
    </source>
</evidence>
<reference evidence="6 7" key="1">
    <citation type="submission" date="2016-10" db="EMBL/GenBank/DDBJ databases">
        <authorList>
            <person name="de Groot N.N."/>
        </authorList>
    </citation>
    <scope>NUCLEOTIDE SEQUENCE [LARGE SCALE GENOMIC DNA]</scope>
    <source>
        <strain evidence="6 7">CGMCC 4.2022</strain>
    </source>
</reference>
<dbReference type="InterPro" id="IPR012348">
    <property type="entry name" value="RNR-like"/>
</dbReference>
<dbReference type="AlphaFoldDB" id="A0A1H0BWD3"/>
<comment type="catalytic activity">
    <reaction evidence="4">
        <text>propane + NADH + O2 + H(+) = propan-2-ol + NAD(+) + H2O</text>
        <dbReference type="Rhea" id="RHEA:49992"/>
        <dbReference type="ChEBI" id="CHEBI:15377"/>
        <dbReference type="ChEBI" id="CHEBI:15378"/>
        <dbReference type="ChEBI" id="CHEBI:15379"/>
        <dbReference type="ChEBI" id="CHEBI:17824"/>
        <dbReference type="ChEBI" id="CHEBI:32879"/>
        <dbReference type="ChEBI" id="CHEBI:57540"/>
        <dbReference type="ChEBI" id="CHEBI:57945"/>
        <dbReference type="EC" id="1.14.13.227"/>
    </reaction>
</comment>
<dbReference type="SUPFAM" id="SSF47240">
    <property type="entry name" value="Ferritin-like"/>
    <property type="match status" value="1"/>
</dbReference>
<dbReference type="InterPro" id="IPR009078">
    <property type="entry name" value="Ferritin-like_SF"/>
</dbReference>
<sequence>MTDTTTAPGTAPRTPRSFPTPHFTDAEAGALVFPSSGSRSFSYYTPQKMRASMYEDVTFDVQPDPERHLLQGWIYGFADGTAGYPQDWTRLRATDWHRFRDPNEEWEQTIYRNNANVVRQIQQNLANARKADAYQQWTPTWTHFVEHHVGAWMHAEQGLGMHVFVAIQRSAPTNMINNALAVNGTHKLRFAQDLALYNLDIEEQLPGFDGTAHIAAWQQDPAWQGVRETVERLTAVEDWAQAAFAANLVFEPLVGELFRSHLVMQIAARNGDFTTPSVIGAGEGDYDRDLRWTRALFELLLTDEQFADANRQVAAGWLETWLPRALDAARRLQPLWSQADEKPVRFEDSLDRAKDRLVRLLDGLGLSAPALHGTPEGDRS</sequence>
<gene>
    <name evidence="6" type="ORF">SAMN05216259_104329</name>
</gene>
<feature type="compositionally biased region" description="Low complexity" evidence="5">
    <location>
        <begin position="1"/>
        <end position="16"/>
    </location>
</feature>
<accession>A0A1H0BWD3</accession>
<organism evidence="6 7">
    <name type="scientific">Actinacidiphila guanduensis</name>
    <dbReference type="NCBI Taxonomy" id="310781"/>
    <lineage>
        <taxon>Bacteria</taxon>
        <taxon>Bacillati</taxon>
        <taxon>Actinomycetota</taxon>
        <taxon>Actinomycetes</taxon>
        <taxon>Kitasatosporales</taxon>
        <taxon>Streptomycetaceae</taxon>
        <taxon>Actinacidiphila</taxon>
    </lineage>
</organism>
<evidence type="ECO:0000256" key="3">
    <source>
        <dbReference type="ARBA" id="ARBA00023033"/>
    </source>
</evidence>
<evidence type="ECO:0000256" key="5">
    <source>
        <dbReference type="SAM" id="MobiDB-lite"/>
    </source>
</evidence>
<evidence type="ECO:0000313" key="6">
    <source>
        <dbReference type="EMBL" id="SDN49886.1"/>
    </source>
</evidence>
<dbReference type="Pfam" id="PF02332">
    <property type="entry name" value="Phenol_Hydrox"/>
    <property type="match status" value="1"/>
</dbReference>
<dbReference type="Gene3D" id="1.10.620.20">
    <property type="entry name" value="Ribonucleotide Reductase, subunit A"/>
    <property type="match status" value="1"/>
</dbReference>
<evidence type="ECO:0000256" key="2">
    <source>
        <dbReference type="ARBA" id="ARBA00023002"/>
    </source>
</evidence>
<dbReference type="PIRSF" id="PIRSF000040">
    <property type="entry name" value="MMOH_comp"/>
    <property type="match status" value="1"/>
</dbReference>
<evidence type="ECO:0000313" key="7">
    <source>
        <dbReference type="Proteomes" id="UP000199341"/>
    </source>
</evidence>
<protein>
    <recommendedName>
        <fullName evidence="1">propane 2-monooxygenase</fullName>
        <ecNumber evidence="1">1.14.13.227</ecNumber>
    </recommendedName>
</protein>
<dbReference type="InterPro" id="IPR012078">
    <property type="entry name" value="MP_mOase_hydro"/>
</dbReference>
<keyword evidence="2" id="KW-0560">Oxidoreductase</keyword>
<feature type="region of interest" description="Disordered" evidence="5">
    <location>
        <begin position="1"/>
        <end position="22"/>
    </location>
</feature>
<dbReference type="InterPro" id="IPR003430">
    <property type="entry name" value="Phenol_Hydrox"/>
</dbReference>
<dbReference type="EC" id="1.14.13.227" evidence="1"/>
<dbReference type="GO" id="GO:0016709">
    <property type="term" value="F:oxidoreductase activity, acting on paired donors, with incorporation or reduction of molecular oxygen, NAD(P)H as one donor, and incorporation of one atom of oxygen"/>
    <property type="evidence" value="ECO:0007669"/>
    <property type="project" value="InterPro"/>
</dbReference>
<keyword evidence="3 6" id="KW-0503">Monooxygenase</keyword>
<dbReference type="EMBL" id="FNIE01000004">
    <property type="protein sequence ID" value="SDN49886.1"/>
    <property type="molecule type" value="Genomic_DNA"/>
</dbReference>
<proteinExistence type="predicted"/>
<evidence type="ECO:0000256" key="1">
    <source>
        <dbReference type="ARBA" id="ARBA00012710"/>
    </source>
</evidence>
<name>A0A1H0BWD3_9ACTN</name>